<evidence type="ECO:0000313" key="4">
    <source>
        <dbReference type="EMBL" id="MTE26864.1"/>
    </source>
</evidence>
<dbReference type="InterPro" id="IPR011049">
    <property type="entry name" value="Serralysin-like_metalloprot_C"/>
</dbReference>
<proteinExistence type="predicted"/>
<evidence type="ECO:0000259" key="3">
    <source>
        <dbReference type="PROSITE" id="PS51688"/>
    </source>
</evidence>
<sequence length="1164" mass="124008">MNTTNPNENKNILSKHPIKNFVLGIIVILIFLIGHNLFAQVGVGTTNPQAALDIEASNSATPTSSDGILIPRVSSMPPAPGAARDGMLVFYTGSGLSGKGFYYWDQSISSWVFLSGAKKINELTDGKSDDDGSQNGSSIFLGFNAGLNDNSSDNKNIGIGYLASNSNVTGEENTAIGYRAYESNTASQNTAIGYFALRGVNNSNSSYNTAIGHTAMGGFFDNSQAAEGNVAIGASALERNARGDNNVAIGRNAMLNSQVGNRSVAIGYNALSSYNTFASIVAIGNNTLANFTGNSPVTAVGNQALENASDCLRCTAVGQETLKENTTGIDNLAIGFQTLESNTTGSRNIGIGNGSLQSNSSGNNNIAIGNFVAYNDLGSNKLFIDNYINYSDYLSNIGNSLIYGEFDNDIIRVNGELQVNNPSTTGYSFPSNDGSANQVLATNGSGNIGFVDPSTLIADEIDWYEASTTTKPNNINDDIYTLGNVAIGKNTANYPLDIQSTTNSILYGFNIDKVDNSANETSAIFVQKTGNGTGRSHGIFTDIEGTGSGQKYGIFNRVTSTATGSQYGTRNFISGDSPSFQFGTFNNLDNSGTSNHYGVYNGMRGASAANLYGVYNEFERAYSTPGDIVGVRNRFTNGTPGGNGMNGVWTDFTTAANGAYYGVRNEYSGTATGTGNKYGTYNLISSSAGGTHYGTYNSVSTANGWAGYFLGRIYVGTNSTNGYNLPTTDGSNGQVMTTNGAGVISWSNNTDVTSASNALTEVGNDIRWGGSLTGDTTITYGNFDTRFNLNGTGDFIIQDAGTGKFTVLDNGDSVMGGNQYWRDENTGGTVLAQMLDDGNDARFILRENGSISVDLDTNTQFVFNEQGLDRDFRIESDTWLNIFRVDAGNNRVGIGTGTPDYRFSVNGVANLMEDQGTGAALRVQGDEALWYDGTRFSWGFGGTSNTFADDIGIGMTAVPSYRLDVRDNLSADYVAQIYNTNTGADADGLRIQINRTNPSTANTYIGFLNNGGAFRGRINGNGAGGINYNTTSDRRLKTNITDVSNALDIIGDMKPRLYEFKENLGNQEYGFIAQELQTIYPQAVTGTPDSDVTKDPMMVDYSRLTPILTAGIKELNEKVISLEKENAELKEKLSKMKQLEARLTAIEKYIDHANTTTVSASADE</sequence>
<dbReference type="Proteomes" id="UP000447545">
    <property type="component" value="Unassembled WGS sequence"/>
</dbReference>
<keyword evidence="2" id="KW-0812">Transmembrane</keyword>
<dbReference type="EMBL" id="WJYA01000005">
    <property type="protein sequence ID" value="MTE26864.1"/>
    <property type="molecule type" value="Genomic_DNA"/>
</dbReference>
<name>A0A7K1GEK5_9FLAO</name>
<feature type="domain" description="Peptidase S74" evidence="3">
    <location>
        <begin position="1032"/>
        <end position="1126"/>
    </location>
</feature>
<keyword evidence="5" id="KW-1185">Reference proteome</keyword>
<dbReference type="PROSITE" id="PS51688">
    <property type="entry name" value="ICA"/>
    <property type="match status" value="1"/>
</dbReference>
<reference evidence="4 5" key="1">
    <citation type="submission" date="2019-11" db="EMBL/GenBank/DDBJ databases">
        <title>Winogradskyella ouciana sp. nov., isolated from the hadal seawater of the Mariana Trench.</title>
        <authorList>
            <person name="Liu R."/>
        </authorList>
    </citation>
    <scope>NUCLEOTIDE SEQUENCE [LARGE SCALE GENOMIC DNA]</scope>
    <source>
        <strain evidence="4 5">ZXX205</strain>
    </source>
</reference>
<keyword evidence="2" id="KW-0472">Membrane</keyword>
<organism evidence="4 5">
    <name type="scientific">Winogradskyella ouciana</name>
    <dbReference type="NCBI Taxonomy" id="2608631"/>
    <lineage>
        <taxon>Bacteria</taxon>
        <taxon>Pseudomonadati</taxon>
        <taxon>Bacteroidota</taxon>
        <taxon>Flavobacteriia</taxon>
        <taxon>Flavobacteriales</taxon>
        <taxon>Flavobacteriaceae</taxon>
        <taxon>Winogradskyella</taxon>
    </lineage>
</organism>
<feature type="coiled-coil region" evidence="1">
    <location>
        <begin position="1112"/>
        <end position="1156"/>
    </location>
</feature>
<keyword evidence="2" id="KW-1133">Transmembrane helix</keyword>
<evidence type="ECO:0000256" key="2">
    <source>
        <dbReference type="SAM" id="Phobius"/>
    </source>
</evidence>
<comment type="caution">
    <text evidence="4">The sequence shown here is derived from an EMBL/GenBank/DDBJ whole genome shotgun (WGS) entry which is preliminary data.</text>
</comment>
<dbReference type="RefSeq" id="WP_155088742.1">
    <property type="nucleotide sequence ID" value="NZ_WJYA01000005.1"/>
</dbReference>
<protein>
    <recommendedName>
        <fullName evidence="3">Peptidase S74 domain-containing protein</fullName>
    </recommendedName>
</protein>
<evidence type="ECO:0000256" key="1">
    <source>
        <dbReference type="SAM" id="Coils"/>
    </source>
</evidence>
<keyword evidence="1" id="KW-0175">Coiled coil</keyword>
<feature type="transmembrane region" description="Helical" evidence="2">
    <location>
        <begin position="21"/>
        <end position="39"/>
    </location>
</feature>
<evidence type="ECO:0000313" key="5">
    <source>
        <dbReference type="Proteomes" id="UP000447545"/>
    </source>
</evidence>
<gene>
    <name evidence="4" type="ORF">F1003_07975</name>
</gene>
<accession>A0A7K1GEK5</accession>
<dbReference type="Gene3D" id="2.150.10.10">
    <property type="entry name" value="Serralysin-like metalloprotease, C-terminal"/>
    <property type="match status" value="1"/>
</dbReference>
<dbReference type="InterPro" id="IPR030392">
    <property type="entry name" value="S74_ICA"/>
</dbReference>
<dbReference type="Pfam" id="PF13884">
    <property type="entry name" value="Peptidase_S74"/>
    <property type="match status" value="1"/>
</dbReference>
<dbReference type="AlphaFoldDB" id="A0A7K1GEK5"/>